<dbReference type="Proteomes" id="UP000018208">
    <property type="component" value="Unassembled WGS sequence"/>
</dbReference>
<reference evidence="1 2" key="1">
    <citation type="journal article" date="2014" name="PLoS Genet.">
        <title>The Genome of Spironucleus salmonicida Highlights a Fish Pathogen Adapted to Fluctuating Environments.</title>
        <authorList>
            <person name="Xu F."/>
            <person name="Jerlstrom-Hultqvist J."/>
            <person name="Einarsson E."/>
            <person name="Astvaldsson A."/>
            <person name="Svard S.G."/>
            <person name="Andersson J.O."/>
        </authorList>
    </citation>
    <scope>NUCLEOTIDE SEQUENCE</scope>
    <source>
        <strain evidence="2">ATCC 50377</strain>
    </source>
</reference>
<proteinExistence type="predicted"/>
<accession>V6LTR8</accession>
<dbReference type="VEuPathDB" id="GiardiaDB:SS50377_20791"/>
<evidence type="ECO:0000313" key="1">
    <source>
        <dbReference type="EMBL" id="EST47101.1"/>
    </source>
</evidence>
<reference evidence="2" key="2">
    <citation type="submission" date="2020-12" db="EMBL/GenBank/DDBJ databases">
        <title>New Spironucleus salmonicida genome in near-complete chromosomes.</title>
        <authorList>
            <person name="Xu F."/>
            <person name="Kurt Z."/>
            <person name="Jimenez-Gonzalez A."/>
            <person name="Astvaldsson A."/>
            <person name="Andersson J.O."/>
            <person name="Svard S.G."/>
        </authorList>
    </citation>
    <scope>NUCLEOTIDE SEQUENCE</scope>
    <source>
        <strain evidence="2">ATCC 50377</strain>
    </source>
</reference>
<evidence type="ECO:0000313" key="3">
    <source>
        <dbReference type="Proteomes" id="UP000018208"/>
    </source>
</evidence>
<organism evidence="1">
    <name type="scientific">Spironucleus salmonicida</name>
    <dbReference type="NCBI Taxonomy" id="348837"/>
    <lineage>
        <taxon>Eukaryota</taxon>
        <taxon>Metamonada</taxon>
        <taxon>Diplomonadida</taxon>
        <taxon>Hexamitidae</taxon>
        <taxon>Hexamitinae</taxon>
        <taxon>Spironucleus</taxon>
    </lineage>
</organism>
<dbReference type="EMBL" id="KI546047">
    <property type="protein sequence ID" value="EST47101.1"/>
    <property type="molecule type" value="Genomic_DNA"/>
</dbReference>
<dbReference type="SUPFAM" id="SSF101898">
    <property type="entry name" value="NHL repeat"/>
    <property type="match status" value="1"/>
</dbReference>
<dbReference type="AlphaFoldDB" id="V6LTR8"/>
<keyword evidence="3" id="KW-1185">Reference proteome</keyword>
<evidence type="ECO:0000313" key="2">
    <source>
        <dbReference type="EMBL" id="KAH0577438.1"/>
    </source>
</evidence>
<dbReference type="EMBL" id="AUWU02000001">
    <property type="protein sequence ID" value="KAH0577438.1"/>
    <property type="molecule type" value="Genomic_DNA"/>
</dbReference>
<protein>
    <submittedName>
        <fullName evidence="1">Uncharacterized protein</fullName>
    </submittedName>
</protein>
<gene>
    <name evidence="1" type="ORF">SS50377_12807</name>
    <name evidence="2" type="ORF">SS50377_20791</name>
</gene>
<name>V6LTR8_9EUKA</name>
<sequence>MNVFTASPPTHNHQFQLLFTCPNQPVRIRACEDESINIMSINGTIQKYDFHTTNIELVGSTKGQPTDCYTLNERLFIVDVTWNNVLFIEKRTSNALLEPDSGLHFPLSITGLNGYLYISDQTGIYSLSSDKFLQKLAEIRGITALTTNHESIFAACSQDNVIFCLRPGYEPVIWAKNLFGCSRIVDICTGPAGSILAVCEGISEGGFLQVISRYGVPTAVVNLPGVPQSVCFCCEKIVVSIAEQKEIYWLGSTVFM</sequence>